<keyword evidence="1" id="KW-0812">Transmembrane</keyword>
<comment type="caution">
    <text evidence="2">The sequence shown here is derived from an EMBL/GenBank/DDBJ whole genome shotgun (WGS) entry which is preliminary data.</text>
</comment>
<feature type="transmembrane region" description="Helical" evidence="1">
    <location>
        <begin position="376"/>
        <end position="393"/>
    </location>
</feature>
<feature type="transmembrane region" description="Helical" evidence="1">
    <location>
        <begin position="405"/>
        <end position="425"/>
    </location>
</feature>
<dbReference type="EMBL" id="JAVFKD010000004">
    <property type="protein sequence ID" value="KAK5995002.1"/>
    <property type="molecule type" value="Genomic_DNA"/>
</dbReference>
<keyword evidence="1" id="KW-0472">Membrane</keyword>
<reference evidence="2 3" key="1">
    <citation type="submission" date="2024-01" db="EMBL/GenBank/DDBJ databases">
        <title>Complete genome of Cladobotryum mycophilum ATHUM6906.</title>
        <authorList>
            <person name="Christinaki A.C."/>
            <person name="Myridakis A.I."/>
            <person name="Kouvelis V.N."/>
        </authorList>
    </citation>
    <scope>NUCLEOTIDE SEQUENCE [LARGE SCALE GENOMIC DNA]</scope>
    <source>
        <strain evidence="2 3">ATHUM6906</strain>
    </source>
</reference>
<evidence type="ECO:0000313" key="2">
    <source>
        <dbReference type="EMBL" id="KAK5995002.1"/>
    </source>
</evidence>
<organism evidence="2 3">
    <name type="scientific">Cladobotryum mycophilum</name>
    <dbReference type="NCBI Taxonomy" id="491253"/>
    <lineage>
        <taxon>Eukaryota</taxon>
        <taxon>Fungi</taxon>
        <taxon>Dikarya</taxon>
        <taxon>Ascomycota</taxon>
        <taxon>Pezizomycotina</taxon>
        <taxon>Sordariomycetes</taxon>
        <taxon>Hypocreomycetidae</taxon>
        <taxon>Hypocreales</taxon>
        <taxon>Hypocreaceae</taxon>
        <taxon>Cladobotryum</taxon>
    </lineage>
</organism>
<proteinExistence type="predicted"/>
<name>A0ABR0SS59_9HYPO</name>
<feature type="transmembrane region" description="Helical" evidence="1">
    <location>
        <begin position="347"/>
        <end position="364"/>
    </location>
</feature>
<dbReference type="Proteomes" id="UP001338125">
    <property type="component" value="Unassembled WGS sequence"/>
</dbReference>
<evidence type="ECO:0000256" key="1">
    <source>
        <dbReference type="SAM" id="Phobius"/>
    </source>
</evidence>
<evidence type="ECO:0000313" key="3">
    <source>
        <dbReference type="Proteomes" id="UP001338125"/>
    </source>
</evidence>
<protein>
    <submittedName>
        <fullName evidence="2">Uncharacterized protein</fullName>
    </submittedName>
</protein>
<gene>
    <name evidence="2" type="ORF">PT974_03392</name>
</gene>
<keyword evidence="3" id="KW-1185">Reference proteome</keyword>
<sequence length="435" mass="49460">MSELLGLAQSPRTVFEVLYSADTTCSSRQGQRDIHLNETQDDVDVALQILCQITRSAGDQMGEPWSNIDYEAVWNSSSGGATWLQAPARFFIQTPQDDTGLCCSFGASAIVGDDNKRSFRSLLIMSQSQLSILEHCKWEIPREWESSDLPLAILPLTLLQAHVNQTSQTLTLLIQRIERIEAQVLNSLTIVDFASLIRDLHACNSDLIKLQRRRHFETELIVVLREFIGKHKTATTNYQHIQVNIAQSIFKGNTTINTQNSSQELAESSIDGQSRPFKLLDSFFVLQERRSQVSKYDLEVLPRRIKNQFTAVYNLIAQRDTKANIELADKSRVIAEATLRDSSSMKTIAVMTLVFLPATFVCASRQPPPHIRRPTNFVPNTIWSFFSISFFNWQADTKVMASRRIWIYFAVASPLTLVVLLCWVLRTRKSREKRS</sequence>
<keyword evidence="1" id="KW-1133">Transmembrane helix</keyword>
<accession>A0ABR0SS59</accession>